<evidence type="ECO:0000313" key="2">
    <source>
        <dbReference type="Proteomes" id="UP000789706"/>
    </source>
</evidence>
<sequence>MNSPIESDIEKEKEKDLIEFQNFSNGEVHDRVYERLSVKKRGVEVAKAATDYLALDSRESMISLLQNTLRGVVDSSSDNRKEILDASVGSGEIVDWFLSRELEKHIGRKEIILNIVESSPKLIDDYKKRVAQYAHVKLGKICNGKLQDYCRAGGKSPIPQNSIDFINCMDSIYQLSDYTSNKSDPRADIANLVKYFYGLLKPGGAIFISYHDTESDFASINSKYYEDRLYDSTTTNKVKKIIQERKKLLCDGEIVRILRDEESKLKSSVKTIARLESHNIATSFYARTLAELAVMGLFGEYLKSDNKKFDYKKLEYLLGKLKEAATTDNAKGTRKQYGLGRADRGREALWKVEYPSTICIIRKDIV</sequence>
<accession>A0A9N8V4D2</accession>
<gene>
    <name evidence="1" type="ORF">DEBURN_LOCUS1547</name>
</gene>
<evidence type="ECO:0000313" key="1">
    <source>
        <dbReference type="EMBL" id="CAG8442417.1"/>
    </source>
</evidence>
<comment type="caution">
    <text evidence="1">The sequence shown here is derived from an EMBL/GenBank/DDBJ whole genome shotgun (WGS) entry which is preliminary data.</text>
</comment>
<dbReference type="OrthoDB" id="2405035at2759"/>
<dbReference type="InterPro" id="IPR029063">
    <property type="entry name" value="SAM-dependent_MTases_sf"/>
</dbReference>
<name>A0A9N8V4D2_9GLOM</name>
<protein>
    <submittedName>
        <fullName evidence="1">2212_t:CDS:1</fullName>
    </submittedName>
</protein>
<dbReference type="Proteomes" id="UP000789706">
    <property type="component" value="Unassembled WGS sequence"/>
</dbReference>
<dbReference type="EMBL" id="CAJVPK010000069">
    <property type="protein sequence ID" value="CAG8442417.1"/>
    <property type="molecule type" value="Genomic_DNA"/>
</dbReference>
<dbReference type="AlphaFoldDB" id="A0A9N8V4D2"/>
<proteinExistence type="predicted"/>
<reference evidence="1" key="1">
    <citation type="submission" date="2021-06" db="EMBL/GenBank/DDBJ databases">
        <authorList>
            <person name="Kallberg Y."/>
            <person name="Tangrot J."/>
            <person name="Rosling A."/>
        </authorList>
    </citation>
    <scope>NUCLEOTIDE SEQUENCE</scope>
    <source>
        <strain evidence="1">AZ414A</strain>
    </source>
</reference>
<dbReference type="SUPFAM" id="SSF53335">
    <property type="entry name" value="S-adenosyl-L-methionine-dependent methyltransferases"/>
    <property type="match status" value="1"/>
</dbReference>
<organism evidence="1 2">
    <name type="scientific">Diversispora eburnea</name>
    <dbReference type="NCBI Taxonomy" id="1213867"/>
    <lineage>
        <taxon>Eukaryota</taxon>
        <taxon>Fungi</taxon>
        <taxon>Fungi incertae sedis</taxon>
        <taxon>Mucoromycota</taxon>
        <taxon>Glomeromycotina</taxon>
        <taxon>Glomeromycetes</taxon>
        <taxon>Diversisporales</taxon>
        <taxon>Diversisporaceae</taxon>
        <taxon>Diversispora</taxon>
    </lineage>
</organism>
<keyword evidence="2" id="KW-1185">Reference proteome</keyword>
<dbReference type="Gene3D" id="3.40.50.150">
    <property type="entry name" value="Vaccinia Virus protein VP39"/>
    <property type="match status" value="1"/>
</dbReference>